<evidence type="ECO:0000313" key="6">
    <source>
        <dbReference type="Proteomes" id="UP000237222"/>
    </source>
</evidence>
<evidence type="ECO:0000256" key="1">
    <source>
        <dbReference type="ARBA" id="ARBA00023015"/>
    </source>
</evidence>
<evidence type="ECO:0000256" key="2">
    <source>
        <dbReference type="ARBA" id="ARBA00023125"/>
    </source>
</evidence>
<dbReference type="SUPFAM" id="SSF46689">
    <property type="entry name" value="Homeodomain-like"/>
    <property type="match status" value="1"/>
</dbReference>
<keyword evidence="1" id="KW-0805">Transcription regulation</keyword>
<dbReference type="InterPro" id="IPR018060">
    <property type="entry name" value="HTH_AraC"/>
</dbReference>
<dbReference type="PANTHER" id="PTHR47894">
    <property type="entry name" value="HTH-TYPE TRANSCRIPTIONAL REGULATOR GADX"/>
    <property type="match status" value="1"/>
</dbReference>
<sequence length="337" mass="38845">MRSPSISIYFIQACLKNLSHRPDTQRELLAKNHISPAILQSTTARVPAENYADLLRDTMQEMDDELMGYGSMPQKLGCWSTMVELAANSANLGEGLKKLTRFYRLVPWGLETRLSTDNNGNAYVSLSHSNDAHGRRQFDPYLYESFLFYIHRTANWLIGRQIPLHAVDFCFAETQHRAVYWDMYFCKDIYFQQPLSQLRFSASMLELPVAKSAQAISAFLIHVNQAMITQIYAQKSWHYKVSTRLESQLSDNPSFGDFAKGFNIHPHTLRNYLRDEGFQYQDIKDRVRRDSAIFYLSSRGKSVEETAALTGFSEASAFIRAFKKWTGNTPIHYKRKS</sequence>
<dbReference type="GO" id="GO:0000976">
    <property type="term" value="F:transcription cis-regulatory region binding"/>
    <property type="evidence" value="ECO:0007669"/>
    <property type="project" value="TreeGrafter"/>
</dbReference>
<evidence type="ECO:0000259" key="4">
    <source>
        <dbReference type="PROSITE" id="PS01124"/>
    </source>
</evidence>
<accession>A0A2S4HKF0</accession>
<dbReference type="Gene3D" id="1.10.10.60">
    <property type="entry name" value="Homeodomain-like"/>
    <property type="match status" value="1"/>
</dbReference>
<reference evidence="5" key="1">
    <citation type="submission" date="2018-01" db="EMBL/GenBank/DDBJ databases">
        <authorList>
            <person name="Yu X.-D."/>
        </authorList>
    </citation>
    <scope>NUCLEOTIDE SEQUENCE</scope>
    <source>
        <strain evidence="5">ZX-21</strain>
    </source>
</reference>
<feature type="domain" description="HTH araC/xylS-type" evidence="4">
    <location>
        <begin position="239"/>
        <end position="336"/>
    </location>
</feature>
<dbReference type="Pfam" id="PF12625">
    <property type="entry name" value="Arabinose_bd"/>
    <property type="match status" value="1"/>
</dbReference>
<dbReference type="SMART" id="SM00342">
    <property type="entry name" value="HTH_ARAC"/>
    <property type="match status" value="1"/>
</dbReference>
<dbReference type="EMBL" id="PQGG01000007">
    <property type="protein sequence ID" value="POP54181.1"/>
    <property type="molecule type" value="Genomic_DNA"/>
</dbReference>
<keyword evidence="2" id="KW-0238">DNA-binding</keyword>
<dbReference type="InterPro" id="IPR032687">
    <property type="entry name" value="AraC-type_N"/>
</dbReference>
<dbReference type="Pfam" id="PF12833">
    <property type="entry name" value="HTH_18"/>
    <property type="match status" value="1"/>
</dbReference>
<gene>
    <name evidence="5" type="ORF">C0068_02630</name>
</gene>
<evidence type="ECO:0000313" key="5">
    <source>
        <dbReference type="EMBL" id="POP54181.1"/>
    </source>
</evidence>
<dbReference type="GO" id="GO:0005829">
    <property type="term" value="C:cytosol"/>
    <property type="evidence" value="ECO:0007669"/>
    <property type="project" value="TreeGrafter"/>
</dbReference>
<name>A0A2S4HKF0_9GAMM</name>
<comment type="caution">
    <text evidence="5">The sequence shown here is derived from an EMBL/GenBank/DDBJ whole genome shotgun (WGS) entry which is preliminary data.</text>
</comment>
<dbReference type="PANTHER" id="PTHR47894:SF1">
    <property type="entry name" value="HTH-TYPE TRANSCRIPTIONAL REGULATOR VQSM"/>
    <property type="match status" value="1"/>
</dbReference>
<dbReference type="PROSITE" id="PS01124">
    <property type="entry name" value="HTH_ARAC_FAMILY_2"/>
    <property type="match status" value="1"/>
</dbReference>
<proteinExistence type="predicted"/>
<protein>
    <recommendedName>
        <fullName evidence="4">HTH araC/xylS-type domain-containing protein</fullName>
    </recommendedName>
</protein>
<dbReference type="RefSeq" id="WP_103682941.1">
    <property type="nucleotide sequence ID" value="NZ_PQGG01000007.1"/>
</dbReference>
<dbReference type="InterPro" id="IPR009057">
    <property type="entry name" value="Homeodomain-like_sf"/>
</dbReference>
<dbReference type="AlphaFoldDB" id="A0A2S4HKF0"/>
<dbReference type="Proteomes" id="UP000237222">
    <property type="component" value="Unassembled WGS sequence"/>
</dbReference>
<organism evidence="5 6">
    <name type="scientific">Zhongshania marina</name>
    <dbReference type="NCBI Taxonomy" id="2304603"/>
    <lineage>
        <taxon>Bacteria</taxon>
        <taxon>Pseudomonadati</taxon>
        <taxon>Pseudomonadota</taxon>
        <taxon>Gammaproteobacteria</taxon>
        <taxon>Cellvibrionales</taxon>
        <taxon>Spongiibacteraceae</taxon>
        <taxon>Zhongshania</taxon>
    </lineage>
</organism>
<dbReference type="OrthoDB" id="5582699at2"/>
<keyword evidence="3" id="KW-0804">Transcription</keyword>
<dbReference type="GO" id="GO:0003700">
    <property type="term" value="F:DNA-binding transcription factor activity"/>
    <property type="evidence" value="ECO:0007669"/>
    <property type="project" value="InterPro"/>
</dbReference>
<evidence type="ECO:0000256" key="3">
    <source>
        <dbReference type="ARBA" id="ARBA00023163"/>
    </source>
</evidence>